<dbReference type="Proteomes" id="UP001732700">
    <property type="component" value="Chromosome 3A"/>
</dbReference>
<dbReference type="EnsemblPlants" id="AVESA.00010b.r2.3AG0446240.1">
    <property type="protein sequence ID" value="AVESA.00010b.r2.3AG0446240.1.CDS.1"/>
    <property type="gene ID" value="AVESA.00010b.r2.3AG0446240"/>
</dbReference>
<evidence type="ECO:0000313" key="1">
    <source>
        <dbReference type="EnsemblPlants" id="AVESA.00010b.r2.3AG0446240.1.CDS.1"/>
    </source>
</evidence>
<keyword evidence="2" id="KW-1185">Reference proteome</keyword>
<protein>
    <submittedName>
        <fullName evidence="1">Uncharacterized protein</fullName>
    </submittedName>
</protein>
<proteinExistence type="predicted"/>
<reference evidence="1" key="2">
    <citation type="submission" date="2025-09" db="UniProtKB">
        <authorList>
            <consortium name="EnsemblPlants"/>
        </authorList>
    </citation>
    <scope>IDENTIFICATION</scope>
</reference>
<evidence type="ECO:0000313" key="2">
    <source>
        <dbReference type="Proteomes" id="UP001732700"/>
    </source>
</evidence>
<organism evidence="1 2">
    <name type="scientific">Avena sativa</name>
    <name type="common">Oat</name>
    <dbReference type="NCBI Taxonomy" id="4498"/>
    <lineage>
        <taxon>Eukaryota</taxon>
        <taxon>Viridiplantae</taxon>
        <taxon>Streptophyta</taxon>
        <taxon>Embryophyta</taxon>
        <taxon>Tracheophyta</taxon>
        <taxon>Spermatophyta</taxon>
        <taxon>Magnoliopsida</taxon>
        <taxon>Liliopsida</taxon>
        <taxon>Poales</taxon>
        <taxon>Poaceae</taxon>
        <taxon>BOP clade</taxon>
        <taxon>Pooideae</taxon>
        <taxon>Poodae</taxon>
        <taxon>Poeae</taxon>
        <taxon>Poeae Chloroplast Group 1 (Aveneae type)</taxon>
        <taxon>Aveninae</taxon>
        <taxon>Avena</taxon>
    </lineage>
</organism>
<reference evidence="1" key="1">
    <citation type="submission" date="2021-05" db="EMBL/GenBank/DDBJ databases">
        <authorList>
            <person name="Scholz U."/>
            <person name="Mascher M."/>
            <person name="Fiebig A."/>
        </authorList>
    </citation>
    <scope>NUCLEOTIDE SEQUENCE [LARGE SCALE GENOMIC DNA]</scope>
</reference>
<name>A0ACD5VGJ0_AVESA</name>
<accession>A0ACD5VGJ0</accession>
<sequence>MNMLAMLYKYATRPPVFQRRKAKQIPKSWNDIPSSKDQLQFDPTLHSATLHSTLEKTEEAGLAVAMEMFLPAILSDLLGRSVSFVVQRYRQQSSAEDALQQLRLALLRAGVTVEEAEGRRVTNRAMLRQLDALREAMYDGHYMLDALITYGGHRSHGPDAPPPCRFLSRLNSAKRLCFPAAGGDTKEELQRTVDRLGSMVDDMKEFVVFLGGYPRVCRQPYSAHLLLERFMFGRQREMEQITSFLLRAECSCGRDGVGVLPVVGPARVGKSTLVEHVCHDERVRGHFSSILLMSGDDLEADERLDDPGGHGLIKHRGHDAAAARKSSLVILELAEDEVPDEGRWRRLCSSAFCKGIGSKIIVTSRSEAVQKLGTEHALRLKYLNREAYWHYFKTLAFGSANPEDHPKLVAIAMDICTEEKGSFIGANIACSLLRANLDARFWCSILHNMREYTEKHRHLFGKHPHDLLQKNRHVYLWRLAETSKVFVSYGCYQACPAQKEVPRITLQEVLSGRPAPRGRFEALAWRSQIPPCYSYLMSCSVQTPVLPRKQRSRLV</sequence>